<comment type="caution">
    <text evidence="2">The sequence shown here is derived from an EMBL/GenBank/DDBJ whole genome shotgun (WGS) entry which is preliminary data.</text>
</comment>
<evidence type="ECO:0000313" key="2">
    <source>
        <dbReference type="EMBL" id="MCY0790910.1"/>
    </source>
</evidence>
<dbReference type="AlphaFoldDB" id="A0A9Q4CPA3"/>
<sequence>MNLNTMWHFVQYRRVQWGVISGIWLSAGVMFWCFYLQPAAGETGIQLRQLQQLTARSEQALPEVITLPAPDIPPLFTLLPENALPLLTGWQQEPPEQPERWVLTFEAHYPALADLLDTLCGELTQLPITRLSLHPLTSGISASPPLLQMTLHLALPGSDLPDSDKEWRDD</sequence>
<dbReference type="RefSeq" id="WP_054424616.1">
    <property type="nucleotide sequence ID" value="NZ_CABMNP010000113.1"/>
</dbReference>
<feature type="transmembrane region" description="Helical" evidence="1">
    <location>
        <begin position="15"/>
        <end position="36"/>
    </location>
</feature>
<evidence type="ECO:0000256" key="1">
    <source>
        <dbReference type="SAM" id="Phobius"/>
    </source>
</evidence>
<dbReference type="Proteomes" id="UP001076655">
    <property type="component" value="Unassembled WGS sequence"/>
</dbReference>
<gene>
    <name evidence="2" type="ORF">N0392_14600</name>
</gene>
<protein>
    <submittedName>
        <fullName evidence="2">Uncharacterized protein</fullName>
    </submittedName>
</protein>
<keyword evidence="1" id="KW-0812">Transmembrane</keyword>
<keyword evidence="1" id="KW-0472">Membrane</keyword>
<keyword evidence="1" id="KW-1133">Transmembrane helix</keyword>
<reference evidence="2" key="1">
    <citation type="submission" date="2022-08" db="EMBL/GenBank/DDBJ databases">
        <authorList>
            <person name="Dale J.L."/>
        </authorList>
    </citation>
    <scope>NUCLEOTIDE SEQUENCE</scope>
    <source>
        <strain evidence="2">2022EL-00758</strain>
    </source>
</reference>
<organism evidence="2 3">
    <name type="scientific">Morganella morganii</name>
    <name type="common">Proteus morganii</name>
    <dbReference type="NCBI Taxonomy" id="582"/>
    <lineage>
        <taxon>Bacteria</taxon>
        <taxon>Pseudomonadati</taxon>
        <taxon>Pseudomonadota</taxon>
        <taxon>Gammaproteobacteria</taxon>
        <taxon>Enterobacterales</taxon>
        <taxon>Morganellaceae</taxon>
        <taxon>Morganella</taxon>
    </lineage>
</organism>
<dbReference type="EMBL" id="JAPNMI010000008">
    <property type="protein sequence ID" value="MCY0790910.1"/>
    <property type="molecule type" value="Genomic_DNA"/>
</dbReference>
<evidence type="ECO:0000313" key="3">
    <source>
        <dbReference type="Proteomes" id="UP001076655"/>
    </source>
</evidence>
<accession>A0A9Q4CPA3</accession>
<proteinExistence type="predicted"/>
<name>A0A9Q4CPA3_MORMO</name>